<comment type="caution">
    <text evidence="1">The sequence shown here is derived from an EMBL/GenBank/DDBJ whole genome shotgun (WGS) entry which is preliminary data.</text>
</comment>
<sequence>MTGISYPKPTQKVSKVSNEVLEIITDEFIDILRRKPGTEIFDWSTKKDYHGFEKTLIRKEILQPFIERYNLEPEALEISIVLIKSNYPGSVHVHPIAHALCPILGEAEGFPNPVNAYALVEENWSPVSELDSMGMAAGKDKWFPISAGVRVYNPTNVAHGFSVQGEGQCYFVCIQSPNIDQATHDDWVPAKVN</sequence>
<gene>
    <name evidence="1" type="ORF">KME32_21465</name>
</gene>
<accession>A0A951Q2S1</accession>
<proteinExistence type="predicted"/>
<reference evidence="1" key="1">
    <citation type="submission" date="2021-05" db="EMBL/GenBank/DDBJ databases">
        <authorList>
            <person name="Pietrasiak N."/>
            <person name="Ward R."/>
            <person name="Stajich J.E."/>
            <person name="Kurbessoian T."/>
        </authorList>
    </citation>
    <scope>NUCLEOTIDE SEQUENCE</scope>
    <source>
        <strain evidence="1">JT2-VF2</strain>
    </source>
</reference>
<dbReference type="SUPFAM" id="SSF51182">
    <property type="entry name" value="RmlC-like cupins"/>
    <property type="match status" value="1"/>
</dbReference>
<dbReference type="Proteomes" id="UP000715781">
    <property type="component" value="Unassembled WGS sequence"/>
</dbReference>
<dbReference type="AlphaFoldDB" id="A0A951Q2S1"/>
<evidence type="ECO:0000313" key="2">
    <source>
        <dbReference type="Proteomes" id="UP000715781"/>
    </source>
</evidence>
<dbReference type="InterPro" id="IPR011051">
    <property type="entry name" value="RmlC_Cupin_sf"/>
</dbReference>
<protein>
    <submittedName>
        <fullName evidence="1">Uncharacterized protein</fullName>
    </submittedName>
</protein>
<evidence type="ECO:0000313" key="1">
    <source>
        <dbReference type="EMBL" id="MBW4563661.1"/>
    </source>
</evidence>
<dbReference type="EMBL" id="JAHHHN010000014">
    <property type="protein sequence ID" value="MBW4563661.1"/>
    <property type="molecule type" value="Genomic_DNA"/>
</dbReference>
<name>A0A951Q2S1_9NOST</name>
<organism evidence="1 2">
    <name type="scientific">Mojavia pulchra JT2-VF2</name>
    <dbReference type="NCBI Taxonomy" id="287848"/>
    <lineage>
        <taxon>Bacteria</taxon>
        <taxon>Bacillati</taxon>
        <taxon>Cyanobacteriota</taxon>
        <taxon>Cyanophyceae</taxon>
        <taxon>Nostocales</taxon>
        <taxon>Nostocaceae</taxon>
    </lineage>
</organism>
<reference evidence="1" key="2">
    <citation type="journal article" date="2022" name="Microbiol. Resour. Announc.">
        <title>Metagenome Sequencing to Explore Phylogenomics of Terrestrial Cyanobacteria.</title>
        <authorList>
            <person name="Ward R.D."/>
            <person name="Stajich J.E."/>
            <person name="Johansen J.R."/>
            <person name="Huntemann M."/>
            <person name="Clum A."/>
            <person name="Foster B."/>
            <person name="Foster B."/>
            <person name="Roux S."/>
            <person name="Palaniappan K."/>
            <person name="Varghese N."/>
            <person name="Mukherjee S."/>
            <person name="Reddy T.B.K."/>
            <person name="Daum C."/>
            <person name="Copeland A."/>
            <person name="Chen I.A."/>
            <person name="Ivanova N.N."/>
            <person name="Kyrpides N.C."/>
            <person name="Shapiro N."/>
            <person name="Eloe-Fadrosh E.A."/>
            <person name="Pietrasiak N."/>
        </authorList>
    </citation>
    <scope>NUCLEOTIDE SEQUENCE</scope>
    <source>
        <strain evidence="1">JT2-VF2</strain>
    </source>
</reference>